<proteinExistence type="predicted"/>
<dbReference type="GO" id="GO:0006508">
    <property type="term" value="P:proteolysis"/>
    <property type="evidence" value="ECO:0007669"/>
    <property type="project" value="UniProtKB-KW"/>
</dbReference>
<evidence type="ECO:0000256" key="2">
    <source>
        <dbReference type="SAM" id="SignalP"/>
    </source>
</evidence>
<keyword evidence="1" id="KW-1133">Transmembrane helix</keyword>
<dbReference type="OrthoDB" id="8595007at2"/>
<keyword evidence="4" id="KW-0645">Protease</keyword>
<organism evidence="4 5">
    <name type="scientific">Pseudoxanthomonas wuyuanensis</name>
    <dbReference type="NCBI Taxonomy" id="1073196"/>
    <lineage>
        <taxon>Bacteria</taxon>
        <taxon>Pseudomonadati</taxon>
        <taxon>Pseudomonadota</taxon>
        <taxon>Gammaproteobacteria</taxon>
        <taxon>Lysobacterales</taxon>
        <taxon>Lysobacteraceae</taxon>
        <taxon>Pseudoxanthomonas</taxon>
    </lineage>
</organism>
<keyword evidence="1" id="KW-0812">Transmembrane</keyword>
<dbReference type="AlphaFoldDB" id="A0A286D8W0"/>
<keyword evidence="5" id="KW-1185">Reference proteome</keyword>
<feature type="transmembrane region" description="Helical" evidence="1">
    <location>
        <begin position="819"/>
        <end position="846"/>
    </location>
</feature>
<protein>
    <submittedName>
        <fullName evidence="4">Transglutaminase-like enzyme, putative cysteine protease</fullName>
    </submittedName>
</protein>
<dbReference type="Gene3D" id="2.60.40.3140">
    <property type="match status" value="1"/>
</dbReference>
<gene>
    <name evidence="4" type="ORF">SAMN06296416_10643</name>
</gene>
<feature type="transmembrane region" description="Helical" evidence="1">
    <location>
        <begin position="777"/>
        <end position="799"/>
    </location>
</feature>
<dbReference type="InterPro" id="IPR024618">
    <property type="entry name" value="DUF3857"/>
</dbReference>
<dbReference type="RefSeq" id="WP_097122356.1">
    <property type="nucleotide sequence ID" value="NZ_OCND01000006.1"/>
</dbReference>
<feature type="chain" id="PRO_5012899759" evidence="2">
    <location>
        <begin position="29"/>
        <end position="876"/>
    </location>
</feature>
<dbReference type="SUPFAM" id="SSF54001">
    <property type="entry name" value="Cysteine proteinases"/>
    <property type="match status" value="1"/>
</dbReference>
<sequence length="876" mass="96547">MSNNPKKRRWGALPLIAMLIAASVPRGAASEYRLADDSPGSSALASLGTELPAVASDGLRYLVVADRLDLTGKRPAWHRQVSYDVVHERGLAAAGQFSIDYQPAFQQVTLHAVDVWRNGQRLDRRQQSRIEVLRRESGLESGLLDGSRSLSVTIPDIRLDDRIEYRYTIDGYNPVFAGGYYDYWNARYGVPLGMREVRIVYPQKLPLRFRGDLEGFQTHSGIEDGKRWWQARGHALASIDEEESTPTSYDDHRRIEATTASDWSDVVDWALPLYPGRFRDRAQAAELVQRIGLNRADPGGSLARAIAFVQGQVRYTGLDMGLNSHAPNLPELVAERRFGDCKDKAHLLIALLHEVGIAAEPVLVHSGLRGAVRLRMPSPLAFDHVVVRAYLSDGEIWIDPTRYRERGPLTGREPLDFGFGLAVAAGSDDLVEIPAPFPAQPQVEVDQRLDFSGSTDALNAEFEVDTRYLQGYADRIRENFSRDGAEKVGTGYLSYMQNYYEGLRADGEPQLSDGEQALSVRERYRLQWDGTAGGTGFGIVLFQALDWAPRLAEKARRTPLALGGPRFGRHTVRSKHPDGWSIQASEDAVENPYFQFRRTVAVDADGRLVIAAEWKRLADEVPADDFARVRKDFLQVRELLQYDVDLVPKWSGLSGELGDWLWPLSAWGGALLLLAVLWLRRGRWVVAGMLYRPKATVAGRMAGGGMAAGGVIGTVAVVAELMLERGAAAVATPSLLTLGALMGGFIALCLRWALFAGLLKLALRLFGHRVPYQDIRLAYGMALAPLLVFIVLAMIALGFRLDWLDEQEFETISRLPSQLVAIAFVLAGLLWWMVSLAGACAGVAGVSRRKGAAVVGLSVFPLVVLGTLVSIALSLR</sequence>
<dbReference type="EMBL" id="OCND01000006">
    <property type="protein sequence ID" value="SOD55080.1"/>
    <property type="molecule type" value="Genomic_DNA"/>
</dbReference>
<dbReference type="Proteomes" id="UP000219374">
    <property type="component" value="Unassembled WGS sequence"/>
</dbReference>
<dbReference type="SMART" id="SM00460">
    <property type="entry name" value="TGc"/>
    <property type="match status" value="1"/>
</dbReference>
<dbReference type="Gene3D" id="3.10.620.30">
    <property type="match status" value="1"/>
</dbReference>
<evidence type="ECO:0000313" key="5">
    <source>
        <dbReference type="Proteomes" id="UP000219374"/>
    </source>
</evidence>
<evidence type="ECO:0000313" key="4">
    <source>
        <dbReference type="EMBL" id="SOD55080.1"/>
    </source>
</evidence>
<keyword evidence="2" id="KW-0732">Signal</keyword>
<name>A0A286D8W0_9GAMM</name>
<dbReference type="Pfam" id="PF12969">
    <property type="entry name" value="DUF3857"/>
    <property type="match status" value="1"/>
</dbReference>
<accession>A0A286D8W0</accession>
<feature type="transmembrane region" description="Helical" evidence="1">
    <location>
        <begin position="735"/>
        <end position="756"/>
    </location>
</feature>
<evidence type="ECO:0000259" key="3">
    <source>
        <dbReference type="SMART" id="SM00460"/>
    </source>
</evidence>
<feature type="signal peptide" evidence="2">
    <location>
        <begin position="1"/>
        <end position="28"/>
    </location>
</feature>
<feature type="transmembrane region" description="Helical" evidence="1">
    <location>
        <begin position="701"/>
        <end position="723"/>
    </location>
</feature>
<feature type="transmembrane region" description="Helical" evidence="1">
    <location>
        <begin position="660"/>
        <end position="680"/>
    </location>
</feature>
<dbReference type="GO" id="GO:0008233">
    <property type="term" value="F:peptidase activity"/>
    <property type="evidence" value="ECO:0007669"/>
    <property type="project" value="UniProtKB-KW"/>
</dbReference>
<dbReference type="InterPro" id="IPR002931">
    <property type="entry name" value="Transglutaminase-like"/>
</dbReference>
<feature type="transmembrane region" description="Helical" evidence="1">
    <location>
        <begin position="853"/>
        <end position="875"/>
    </location>
</feature>
<reference evidence="4 5" key="1">
    <citation type="submission" date="2017-09" db="EMBL/GenBank/DDBJ databases">
        <authorList>
            <person name="Ehlers B."/>
            <person name="Leendertz F.H."/>
        </authorList>
    </citation>
    <scope>NUCLEOTIDE SEQUENCE [LARGE SCALE GENOMIC DNA]</scope>
    <source>
        <strain evidence="4 5">CGMCC 1.10978</strain>
    </source>
</reference>
<dbReference type="InterPro" id="IPR038765">
    <property type="entry name" value="Papain-like_cys_pep_sf"/>
</dbReference>
<evidence type="ECO:0000256" key="1">
    <source>
        <dbReference type="SAM" id="Phobius"/>
    </source>
</evidence>
<feature type="domain" description="Transglutaminase-like" evidence="3">
    <location>
        <begin position="333"/>
        <end position="402"/>
    </location>
</feature>
<keyword evidence="4" id="KW-0378">Hydrolase</keyword>
<keyword evidence="1" id="KW-0472">Membrane</keyword>